<feature type="chain" id="PRO_5029689778" evidence="2">
    <location>
        <begin position="16"/>
        <end position="226"/>
    </location>
</feature>
<gene>
    <name evidence="3" type="ORF">AMELA_G00228340</name>
</gene>
<sequence length="226" mass="24102">MRLFLFSLLFTFTTGLNTSEEGPAPSPVQYTGTSVDFASPSRHGASGVTRLPDIRGFRSTHTLQTASARQGGEYSGSADKTGLGVVPQESTHNGQEKAGAVISDLADTAPPSLTDSRLSFTQTEPGSSLSSAGTQWSGLSVNTAKNTFPENVPRAPSVSRTRLTTPLNKASFTETSESHVTDGRDAFSKRVQASRIREFISRHGHGHGRVGDRDESNESLTPIDSY</sequence>
<organism evidence="3 4">
    <name type="scientific">Ameiurus melas</name>
    <name type="common">Black bullhead</name>
    <name type="synonym">Silurus melas</name>
    <dbReference type="NCBI Taxonomy" id="219545"/>
    <lineage>
        <taxon>Eukaryota</taxon>
        <taxon>Metazoa</taxon>
        <taxon>Chordata</taxon>
        <taxon>Craniata</taxon>
        <taxon>Vertebrata</taxon>
        <taxon>Euteleostomi</taxon>
        <taxon>Actinopterygii</taxon>
        <taxon>Neopterygii</taxon>
        <taxon>Teleostei</taxon>
        <taxon>Ostariophysi</taxon>
        <taxon>Siluriformes</taxon>
        <taxon>Ictaluridae</taxon>
        <taxon>Ameiurus</taxon>
    </lineage>
</organism>
<keyword evidence="2" id="KW-0732">Signal</keyword>
<dbReference type="EMBL" id="JAAGNN010000021">
    <property type="protein sequence ID" value="KAF4074873.1"/>
    <property type="molecule type" value="Genomic_DNA"/>
</dbReference>
<evidence type="ECO:0000256" key="1">
    <source>
        <dbReference type="SAM" id="MobiDB-lite"/>
    </source>
</evidence>
<proteinExistence type="predicted"/>
<dbReference type="AlphaFoldDB" id="A0A7J5ZWT2"/>
<feature type="signal peptide" evidence="2">
    <location>
        <begin position="1"/>
        <end position="15"/>
    </location>
</feature>
<name>A0A7J5ZWT2_AMEME</name>
<accession>A0A7J5ZWT2</accession>
<dbReference type="Proteomes" id="UP000593565">
    <property type="component" value="Unassembled WGS sequence"/>
</dbReference>
<feature type="compositionally biased region" description="Polar residues" evidence="1">
    <location>
        <begin position="111"/>
        <end position="135"/>
    </location>
</feature>
<feature type="region of interest" description="Disordered" evidence="1">
    <location>
        <begin position="199"/>
        <end position="226"/>
    </location>
</feature>
<protein>
    <submittedName>
        <fullName evidence="3">Uncharacterized protein</fullName>
    </submittedName>
</protein>
<keyword evidence="4" id="KW-1185">Reference proteome</keyword>
<feature type="region of interest" description="Disordered" evidence="1">
    <location>
        <begin position="63"/>
        <end position="135"/>
    </location>
</feature>
<comment type="caution">
    <text evidence="3">The sequence shown here is derived from an EMBL/GenBank/DDBJ whole genome shotgun (WGS) entry which is preliminary data.</text>
</comment>
<evidence type="ECO:0000313" key="3">
    <source>
        <dbReference type="EMBL" id="KAF4074873.1"/>
    </source>
</evidence>
<evidence type="ECO:0000256" key="2">
    <source>
        <dbReference type="SAM" id="SignalP"/>
    </source>
</evidence>
<reference evidence="3 4" key="1">
    <citation type="submission" date="2020-02" db="EMBL/GenBank/DDBJ databases">
        <title>A chromosome-scale genome assembly of the black bullhead catfish (Ameiurus melas).</title>
        <authorList>
            <person name="Wen M."/>
            <person name="Zham M."/>
            <person name="Cabau C."/>
            <person name="Klopp C."/>
            <person name="Donnadieu C."/>
            <person name="Roques C."/>
            <person name="Bouchez O."/>
            <person name="Lampietro C."/>
            <person name="Jouanno E."/>
            <person name="Herpin A."/>
            <person name="Louis A."/>
            <person name="Berthelot C."/>
            <person name="Parey E."/>
            <person name="Roest-Crollius H."/>
            <person name="Braasch I."/>
            <person name="Postlethwait J."/>
            <person name="Robinson-Rechavi M."/>
            <person name="Echchiki A."/>
            <person name="Begum T."/>
            <person name="Montfort J."/>
            <person name="Schartl M."/>
            <person name="Bobe J."/>
            <person name="Guiguen Y."/>
        </authorList>
    </citation>
    <scope>NUCLEOTIDE SEQUENCE [LARGE SCALE GENOMIC DNA]</scope>
    <source>
        <strain evidence="3">M_S1</strain>
        <tissue evidence="3">Blood</tissue>
    </source>
</reference>
<evidence type="ECO:0000313" key="4">
    <source>
        <dbReference type="Proteomes" id="UP000593565"/>
    </source>
</evidence>